<dbReference type="CDD" id="cd01516">
    <property type="entry name" value="FBPase_glpX"/>
    <property type="match status" value="1"/>
</dbReference>
<dbReference type="PIRSF" id="PIRSF004532">
    <property type="entry name" value="GlpX"/>
    <property type="match status" value="1"/>
</dbReference>
<evidence type="ECO:0000256" key="6">
    <source>
        <dbReference type="ARBA" id="ARBA00023277"/>
    </source>
</evidence>
<protein>
    <recommendedName>
        <fullName evidence="7">Fructose-1,6-bisphosphatase</fullName>
    </recommendedName>
</protein>
<dbReference type="FunFam" id="3.40.190.90:FF:000001">
    <property type="entry name" value="Fructose-1,6-bisphosphatase"/>
    <property type="match status" value="1"/>
</dbReference>
<dbReference type="PANTHER" id="PTHR30447:SF0">
    <property type="entry name" value="FRUCTOSE-1,6-BISPHOSPHATASE 1 CLASS 2-RELATED"/>
    <property type="match status" value="1"/>
</dbReference>
<feature type="binding site" evidence="9">
    <location>
        <begin position="102"/>
        <end position="104"/>
    </location>
    <ligand>
        <name>substrate</name>
    </ligand>
</feature>
<evidence type="ECO:0000313" key="11">
    <source>
        <dbReference type="Proteomes" id="UP000031258"/>
    </source>
</evidence>
<dbReference type="GO" id="GO:0005829">
    <property type="term" value="C:cytosol"/>
    <property type="evidence" value="ECO:0007669"/>
    <property type="project" value="TreeGrafter"/>
</dbReference>
<feature type="binding site" evidence="9">
    <location>
        <position position="133"/>
    </location>
    <ligand>
        <name>substrate</name>
    </ligand>
</feature>
<dbReference type="SUPFAM" id="SSF56655">
    <property type="entry name" value="Carbohydrate phosphatase"/>
    <property type="match status" value="1"/>
</dbReference>
<dbReference type="NCBIfam" id="TIGR00330">
    <property type="entry name" value="glpX"/>
    <property type="match status" value="1"/>
</dbReference>
<evidence type="ECO:0000256" key="9">
    <source>
        <dbReference type="PIRSR" id="PIRSR004532-2"/>
    </source>
</evidence>
<comment type="caution">
    <text evidence="10">The sequence shown here is derived from an EMBL/GenBank/DDBJ whole genome shotgun (WGS) entry which is preliminary data.</text>
</comment>
<dbReference type="GO" id="GO:0030388">
    <property type="term" value="P:fructose 1,6-bisphosphate metabolic process"/>
    <property type="evidence" value="ECO:0007669"/>
    <property type="project" value="TreeGrafter"/>
</dbReference>
<dbReference type="PATRIC" id="fig|86105.3.peg.730"/>
<keyword evidence="5 8" id="KW-0464">Manganese</keyword>
<name>A0A0C1MZY5_9RICK</name>
<comment type="cofactor">
    <cofactor evidence="8">
        <name>Mn(2+)</name>
        <dbReference type="ChEBI" id="CHEBI:29035"/>
    </cofactor>
</comment>
<evidence type="ECO:0000256" key="7">
    <source>
        <dbReference type="PIRNR" id="PIRNR004532"/>
    </source>
</evidence>
<dbReference type="Proteomes" id="UP000031258">
    <property type="component" value="Unassembled WGS sequence"/>
</dbReference>
<evidence type="ECO:0000256" key="8">
    <source>
        <dbReference type="PIRSR" id="PIRSR004532-1"/>
    </source>
</evidence>
<feature type="binding site" evidence="9">
    <location>
        <position position="225"/>
    </location>
    <ligand>
        <name>substrate</name>
    </ligand>
</feature>
<dbReference type="STRING" id="86105.NF27_DP01800"/>
<accession>A0A0C1MZY5</accession>
<dbReference type="PANTHER" id="PTHR30447">
    <property type="entry name" value="FRUCTOSE-1,6-BISPHOSPHATASE CLASS 2"/>
    <property type="match status" value="1"/>
</dbReference>
<sequence length="326" mass="35273">MKAPIKQIFNEQVEMLNERLHVGILKATKAAARACYSWIGKGDEKAADQAAVNAMRSALNELDISGVVAIGEGERDEAPMLYIGEQVGRGGVELDIALDPLEGTTLCAHNAPNSISVMAMTNKNGFLHAPDTYMEKIAVGNGLPVGVIHLDNSIKQNLKNLSIAKKCSIYDLHVCVLNRPRHDKLIADIREAGARVKLIKDGDVMTAMATTLPSSEIDLYIGIGGAPEGVLAAAALKVLGGQMQGRLLFKDEIEEARAKRMGILDATKVYEINDMVQGEVIFAATGITSGDYLEGLKQHKDERFSYHSLLISSITNMISYHKACEL</sequence>
<evidence type="ECO:0000256" key="2">
    <source>
        <dbReference type="ARBA" id="ARBA00008989"/>
    </source>
</evidence>
<dbReference type="Pfam" id="PF03320">
    <property type="entry name" value="FBPase_glpX"/>
    <property type="match status" value="1"/>
</dbReference>
<evidence type="ECO:0000256" key="1">
    <source>
        <dbReference type="ARBA" id="ARBA00001273"/>
    </source>
</evidence>
<feature type="binding site" evidence="8">
    <location>
        <position position="48"/>
    </location>
    <ligand>
        <name>Mn(2+)</name>
        <dbReference type="ChEBI" id="CHEBI:29035"/>
        <label>1</label>
    </ligand>
</feature>
<dbReference type="AlphaFoldDB" id="A0A0C1MZY5"/>
<dbReference type="Gene3D" id="3.40.190.90">
    <property type="match status" value="1"/>
</dbReference>
<dbReference type="GO" id="GO:0030145">
    <property type="term" value="F:manganese ion binding"/>
    <property type="evidence" value="ECO:0007669"/>
    <property type="project" value="UniProtKB-ARBA"/>
</dbReference>
<dbReference type="InterPro" id="IPR004464">
    <property type="entry name" value="FBPase_class-2/SBPase"/>
</dbReference>
<comment type="similarity">
    <text evidence="2 7">Belongs to the FBPase class 2 family.</text>
</comment>
<feature type="binding site" evidence="8">
    <location>
        <position position="99"/>
    </location>
    <ligand>
        <name>Mn(2+)</name>
        <dbReference type="ChEBI" id="CHEBI:29035"/>
        <label>2</label>
    </ligand>
</feature>
<feature type="binding site" evidence="8">
    <location>
        <position position="72"/>
    </location>
    <ligand>
        <name>Mn(2+)</name>
        <dbReference type="ChEBI" id="CHEBI:29035"/>
        <label>1</label>
    </ligand>
</feature>
<keyword evidence="11" id="KW-1185">Reference proteome</keyword>
<feature type="binding site" evidence="8">
    <location>
        <position position="102"/>
    </location>
    <ligand>
        <name>Mn(2+)</name>
        <dbReference type="ChEBI" id="CHEBI:29035"/>
        <label>2</label>
    </ligand>
</feature>
<comment type="catalytic activity">
    <reaction evidence="1">
        <text>beta-D-fructose 1,6-bisphosphate + H2O = beta-D-fructose 6-phosphate + phosphate</text>
        <dbReference type="Rhea" id="RHEA:11064"/>
        <dbReference type="ChEBI" id="CHEBI:15377"/>
        <dbReference type="ChEBI" id="CHEBI:32966"/>
        <dbReference type="ChEBI" id="CHEBI:43474"/>
        <dbReference type="ChEBI" id="CHEBI:57634"/>
        <dbReference type="EC" id="3.1.3.11"/>
    </reaction>
</comment>
<feature type="binding site" evidence="9">
    <location>
        <begin position="201"/>
        <end position="203"/>
    </location>
    <ligand>
        <name>substrate</name>
    </ligand>
</feature>
<dbReference type="EMBL" id="JSWE01000092">
    <property type="protein sequence ID" value="KIE05636.1"/>
    <property type="molecule type" value="Genomic_DNA"/>
</dbReference>
<feature type="binding site" evidence="9">
    <location>
        <begin position="179"/>
        <end position="181"/>
    </location>
    <ligand>
        <name>substrate</name>
    </ligand>
</feature>
<dbReference type="GO" id="GO:0006071">
    <property type="term" value="P:glycerol metabolic process"/>
    <property type="evidence" value="ECO:0007669"/>
    <property type="project" value="InterPro"/>
</dbReference>
<evidence type="ECO:0000256" key="5">
    <source>
        <dbReference type="ARBA" id="ARBA00023211"/>
    </source>
</evidence>
<dbReference type="GO" id="GO:0042132">
    <property type="term" value="F:fructose 1,6-bisphosphate 1-phosphatase activity"/>
    <property type="evidence" value="ECO:0007669"/>
    <property type="project" value="UniProtKB-EC"/>
</dbReference>
<proteinExistence type="inferred from homology"/>
<keyword evidence="4 10" id="KW-0378">Hydrolase</keyword>
<evidence type="ECO:0000256" key="3">
    <source>
        <dbReference type="ARBA" id="ARBA00022723"/>
    </source>
</evidence>
<reference evidence="10 11" key="1">
    <citation type="submission" date="2014-11" db="EMBL/GenBank/DDBJ databases">
        <title>A Rickettsiales Symbiont of Amoebae With Ancient Features.</title>
        <authorList>
            <person name="Schulz F."/>
            <person name="Martijn J."/>
            <person name="Wascher F."/>
            <person name="Kostanjsek R."/>
            <person name="Ettema T.J."/>
            <person name="Horn M."/>
        </authorList>
    </citation>
    <scope>NUCLEOTIDE SEQUENCE [LARGE SCALE GENOMIC DNA]</scope>
    <source>
        <strain evidence="10 11">UWC36</strain>
    </source>
</reference>
<dbReference type="Gene3D" id="3.30.540.10">
    <property type="entry name" value="Fructose-1,6-Bisphosphatase, subunit A, domain 1"/>
    <property type="match status" value="1"/>
</dbReference>
<organism evidence="10 11">
    <name type="scientific">Candidatus Jidaibacter acanthamoebae</name>
    <dbReference type="NCBI Taxonomy" id="86105"/>
    <lineage>
        <taxon>Bacteria</taxon>
        <taxon>Pseudomonadati</taxon>
        <taxon>Pseudomonadota</taxon>
        <taxon>Alphaproteobacteria</taxon>
        <taxon>Rickettsiales</taxon>
        <taxon>Candidatus Midichloriaceae</taxon>
        <taxon>Candidatus Jidaibacter</taxon>
    </lineage>
</organism>
<evidence type="ECO:0000256" key="4">
    <source>
        <dbReference type="ARBA" id="ARBA00022801"/>
    </source>
</evidence>
<feature type="binding site" evidence="8">
    <location>
        <position position="228"/>
    </location>
    <ligand>
        <name>Mn(2+)</name>
        <dbReference type="ChEBI" id="CHEBI:29035"/>
        <label>2</label>
    </ligand>
</feature>
<evidence type="ECO:0000313" key="10">
    <source>
        <dbReference type="EMBL" id="KIE05636.1"/>
    </source>
</evidence>
<gene>
    <name evidence="10" type="primary">glpX_2</name>
    <name evidence="10" type="ORF">NF27_DP01800</name>
</gene>
<keyword evidence="6 7" id="KW-0119">Carbohydrate metabolism</keyword>
<dbReference type="GO" id="GO:0006094">
    <property type="term" value="P:gluconeogenesis"/>
    <property type="evidence" value="ECO:0007669"/>
    <property type="project" value="InterPro"/>
</dbReference>
<keyword evidence="3 8" id="KW-0479">Metal-binding</keyword>